<dbReference type="Pfam" id="PF14273">
    <property type="entry name" value="DUF4360"/>
    <property type="match status" value="1"/>
</dbReference>
<dbReference type="GeneID" id="92040060"/>
<reference evidence="2 3" key="1">
    <citation type="submission" date="2023-01" db="EMBL/GenBank/DDBJ databases">
        <title>Analysis of 21 Apiospora genomes using comparative genomics revels a genus with tremendous synthesis potential of carbohydrate active enzymes and secondary metabolites.</title>
        <authorList>
            <person name="Sorensen T."/>
        </authorList>
    </citation>
    <scope>NUCLEOTIDE SEQUENCE [LARGE SCALE GENOMIC DNA]</scope>
    <source>
        <strain evidence="2 3">CBS 114990</strain>
    </source>
</reference>
<proteinExistence type="predicted"/>
<organism evidence="2 3">
    <name type="scientific">Apiospora hydei</name>
    <dbReference type="NCBI Taxonomy" id="1337664"/>
    <lineage>
        <taxon>Eukaryota</taxon>
        <taxon>Fungi</taxon>
        <taxon>Dikarya</taxon>
        <taxon>Ascomycota</taxon>
        <taxon>Pezizomycotina</taxon>
        <taxon>Sordariomycetes</taxon>
        <taxon>Xylariomycetidae</taxon>
        <taxon>Amphisphaeriales</taxon>
        <taxon>Apiosporaceae</taxon>
        <taxon>Apiospora</taxon>
    </lineage>
</organism>
<evidence type="ECO:0000313" key="3">
    <source>
        <dbReference type="Proteomes" id="UP001433268"/>
    </source>
</evidence>
<keyword evidence="1" id="KW-0732">Signal</keyword>
<evidence type="ECO:0000256" key="1">
    <source>
        <dbReference type="SAM" id="SignalP"/>
    </source>
</evidence>
<accession>A0ABR1WX82</accession>
<comment type="caution">
    <text evidence="2">The sequence shown here is derived from an EMBL/GenBank/DDBJ whole genome shotgun (WGS) entry which is preliminary data.</text>
</comment>
<feature type="chain" id="PRO_5045162177" evidence="1">
    <location>
        <begin position="20"/>
        <end position="133"/>
    </location>
</feature>
<dbReference type="InterPro" id="IPR025649">
    <property type="entry name" value="DUF4360"/>
</dbReference>
<gene>
    <name evidence="2" type="ORF">PG997_002685</name>
</gene>
<dbReference type="RefSeq" id="XP_066670618.1">
    <property type="nucleotide sequence ID" value="XM_066807000.1"/>
</dbReference>
<keyword evidence="3" id="KW-1185">Reference proteome</keyword>
<dbReference type="EMBL" id="JAQQWN010000004">
    <property type="protein sequence ID" value="KAK8087724.1"/>
    <property type="molecule type" value="Genomic_DNA"/>
</dbReference>
<dbReference type="Proteomes" id="UP001433268">
    <property type="component" value="Unassembled WGS sequence"/>
</dbReference>
<sequence>MHIPTALTLLGSLVWSVSSASTISPLITGDSDPPRPEPRPKISRLHFWGSGCTHASQEHGSVDVVGADYEHVTVRLRDFAARIGPGTNVTERTTFCQMSMQFEGRSPGGKLRSIVQSSAGICPLRRLSPCIRG</sequence>
<evidence type="ECO:0000313" key="2">
    <source>
        <dbReference type="EMBL" id="KAK8087724.1"/>
    </source>
</evidence>
<name>A0ABR1WX82_9PEZI</name>
<feature type="signal peptide" evidence="1">
    <location>
        <begin position="1"/>
        <end position="19"/>
    </location>
</feature>
<protein>
    <submittedName>
        <fullName evidence="2">Uncharacterized protein</fullName>
    </submittedName>
</protein>